<feature type="region of interest" description="Disordered" evidence="1">
    <location>
        <begin position="153"/>
        <end position="196"/>
    </location>
</feature>
<dbReference type="Proteomes" id="UP001480595">
    <property type="component" value="Unassembled WGS sequence"/>
</dbReference>
<evidence type="ECO:0000313" key="3">
    <source>
        <dbReference type="Proteomes" id="UP001480595"/>
    </source>
</evidence>
<feature type="compositionally biased region" description="Basic and acidic residues" evidence="1">
    <location>
        <begin position="33"/>
        <end position="46"/>
    </location>
</feature>
<comment type="caution">
    <text evidence="2">The sequence shown here is derived from an EMBL/GenBank/DDBJ whole genome shotgun (WGS) entry which is preliminary data.</text>
</comment>
<organism evidence="2 3">
    <name type="scientific">Apiospora phragmitis</name>
    <dbReference type="NCBI Taxonomy" id="2905665"/>
    <lineage>
        <taxon>Eukaryota</taxon>
        <taxon>Fungi</taxon>
        <taxon>Dikarya</taxon>
        <taxon>Ascomycota</taxon>
        <taxon>Pezizomycotina</taxon>
        <taxon>Sordariomycetes</taxon>
        <taxon>Xylariomycetidae</taxon>
        <taxon>Amphisphaeriales</taxon>
        <taxon>Apiosporaceae</taxon>
        <taxon>Apiospora</taxon>
    </lineage>
</organism>
<evidence type="ECO:0000256" key="1">
    <source>
        <dbReference type="SAM" id="MobiDB-lite"/>
    </source>
</evidence>
<evidence type="ECO:0000313" key="2">
    <source>
        <dbReference type="EMBL" id="KAK8090839.1"/>
    </source>
</evidence>
<dbReference type="EMBL" id="JAQQWL010000001">
    <property type="protein sequence ID" value="KAK8090839.1"/>
    <property type="molecule type" value="Genomic_DNA"/>
</dbReference>
<gene>
    <name evidence="2" type="ORF">PG994_000344</name>
</gene>
<dbReference type="RefSeq" id="XP_066722385.1">
    <property type="nucleotide sequence ID" value="XM_066851753.1"/>
</dbReference>
<keyword evidence="3" id="KW-1185">Reference proteome</keyword>
<sequence>MLRQPIYNQVSVREVVAQKSVENLARPRSANNHTEKGPIDPTKDCNQEGARQGRKTESKAGASLDKDKEKTPKEVPFPGEMPREVKGERTVEWSTEIIETIERRDGTSQNKDSVYTPIITTTGYAHALLIQPISGAMLGQLDGHATGFTDAPATRSLNNISPRPFGRLTNRAEDRTTLSRPSTMQNGSPRHTYSRSVPIFGTASAKIVEIRRPKSSEGSQSRLARGTSRNKDGESSLTQRAASPPKHQLGKTQSNAKHREATVRGAARIAMLQSQEKHQKPR</sequence>
<feature type="region of interest" description="Disordered" evidence="1">
    <location>
        <begin position="20"/>
        <end position="89"/>
    </location>
</feature>
<reference evidence="2 3" key="1">
    <citation type="submission" date="2023-01" db="EMBL/GenBank/DDBJ databases">
        <title>Analysis of 21 Apiospora genomes using comparative genomics revels a genus with tremendous synthesis potential of carbohydrate active enzymes and secondary metabolites.</title>
        <authorList>
            <person name="Sorensen T."/>
        </authorList>
    </citation>
    <scope>NUCLEOTIDE SEQUENCE [LARGE SCALE GENOMIC DNA]</scope>
    <source>
        <strain evidence="2 3">CBS 135458</strain>
    </source>
</reference>
<feature type="compositionally biased region" description="Basic and acidic residues" evidence="1">
    <location>
        <begin position="54"/>
        <end position="73"/>
    </location>
</feature>
<protein>
    <submittedName>
        <fullName evidence="2">Uncharacterized protein</fullName>
    </submittedName>
</protein>
<dbReference type="GeneID" id="92084816"/>
<proteinExistence type="predicted"/>
<feature type="region of interest" description="Disordered" evidence="1">
    <location>
        <begin position="208"/>
        <end position="282"/>
    </location>
</feature>
<feature type="compositionally biased region" description="Polar residues" evidence="1">
    <location>
        <begin position="178"/>
        <end position="195"/>
    </location>
</feature>
<accession>A0ABR1X654</accession>
<name>A0ABR1X654_9PEZI</name>